<name>A0ABV7AWV9_9GAMM</name>
<dbReference type="Pfam" id="PF05573">
    <property type="entry name" value="NosL"/>
    <property type="match status" value="1"/>
</dbReference>
<keyword evidence="3" id="KW-1185">Reference proteome</keyword>
<dbReference type="PROSITE" id="PS51257">
    <property type="entry name" value="PROKAR_LIPOPROTEIN"/>
    <property type="match status" value="1"/>
</dbReference>
<accession>A0ABV7AWV9</accession>
<feature type="chain" id="PRO_5046830656" evidence="1">
    <location>
        <begin position="23"/>
        <end position="197"/>
    </location>
</feature>
<evidence type="ECO:0000313" key="3">
    <source>
        <dbReference type="Proteomes" id="UP001595457"/>
    </source>
</evidence>
<dbReference type="EMBL" id="JBHRSJ010000022">
    <property type="protein sequence ID" value="MFC2972997.1"/>
    <property type="molecule type" value="Genomic_DNA"/>
</dbReference>
<dbReference type="Gene3D" id="3.30.70.2050">
    <property type="match status" value="1"/>
</dbReference>
<comment type="caution">
    <text evidence="2">The sequence shown here is derived from an EMBL/GenBank/DDBJ whole genome shotgun (WGS) entry which is preliminary data.</text>
</comment>
<dbReference type="SUPFAM" id="SSF160387">
    <property type="entry name" value="NosL/MerB-like"/>
    <property type="match status" value="1"/>
</dbReference>
<evidence type="ECO:0000313" key="2">
    <source>
        <dbReference type="EMBL" id="MFC2972997.1"/>
    </source>
</evidence>
<gene>
    <name evidence="2" type="ORF">ACFOJE_12320</name>
</gene>
<protein>
    <submittedName>
        <fullName evidence="2">Nitrous oxide reductase accessory protein NosL</fullName>
    </submittedName>
</protein>
<dbReference type="RefSeq" id="WP_377814648.1">
    <property type="nucleotide sequence ID" value="NZ_JBHRSJ010000022.1"/>
</dbReference>
<evidence type="ECO:0000256" key="1">
    <source>
        <dbReference type="SAM" id="SignalP"/>
    </source>
</evidence>
<dbReference type="PANTHER" id="PTHR41247">
    <property type="entry name" value="HTH-TYPE TRANSCRIPTIONAL REPRESSOR YCNK"/>
    <property type="match status" value="1"/>
</dbReference>
<proteinExistence type="predicted"/>
<dbReference type="Proteomes" id="UP001595457">
    <property type="component" value="Unassembled WGS sequence"/>
</dbReference>
<dbReference type="Gene3D" id="3.30.70.2060">
    <property type="match status" value="1"/>
</dbReference>
<organism evidence="2 3">
    <name type="scientific">Azotobacter bryophylli</name>
    <dbReference type="NCBI Taxonomy" id="1986537"/>
    <lineage>
        <taxon>Bacteria</taxon>
        <taxon>Pseudomonadati</taxon>
        <taxon>Pseudomonadota</taxon>
        <taxon>Gammaproteobacteria</taxon>
        <taxon>Pseudomonadales</taxon>
        <taxon>Pseudomonadaceae</taxon>
        <taxon>Azotobacter</taxon>
    </lineage>
</organism>
<sequence length="197" mass="21536">MTRRTGHAPRLLLALLLGLGLAGCGEGDKAATNLGPVAFHPSDECHVCGMVISEFPGPKGEAVARDGVKKFCSTAELFGWWLQPENRRLELQLYVHDMGKSAWDKPDDHYLIDARKAWYVVGTPLQGSMGASLASFADEPAARQLAEQYGGRVLRFEQIDQALLQQAAGQQHDMAHDHAPAPAAEHMENMHHMHAGH</sequence>
<keyword evidence="1" id="KW-0732">Signal</keyword>
<feature type="signal peptide" evidence="1">
    <location>
        <begin position="1"/>
        <end position="22"/>
    </location>
</feature>
<dbReference type="PANTHER" id="PTHR41247:SF1">
    <property type="entry name" value="HTH-TYPE TRANSCRIPTIONAL REPRESSOR YCNK"/>
    <property type="match status" value="1"/>
</dbReference>
<dbReference type="InterPro" id="IPR008719">
    <property type="entry name" value="N2O_reductase_NosL"/>
</dbReference>
<reference evidence="3" key="1">
    <citation type="journal article" date="2019" name="Int. J. Syst. Evol. Microbiol.">
        <title>The Global Catalogue of Microorganisms (GCM) 10K type strain sequencing project: providing services to taxonomists for standard genome sequencing and annotation.</title>
        <authorList>
            <consortium name="The Broad Institute Genomics Platform"/>
            <consortium name="The Broad Institute Genome Sequencing Center for Infectious Disease"/>
            <person name="Wu L."/>
            <person name="Ma J."/>
        </authorList>
    </citation>
    <scope>NUCLEOTIDE SEQUENCE [LARGE SCALE GENOMIC DNA]</scope>
    <source>
        <strain evidence="3">KCTC 62195</strain>
    </source>
</reference>